<reference evidence="1 2" key="1">
    <citation type="submission" date="2018-12" db="EMBL/GenBank/DDBJ databases">
        <authorList>
            <consortium name="Pathogen Informatics"/>
        </authorList>
    </citation>
    <scope>NUCLEOTIDE SEQUENCE [LARGE SCALE GENOMIC DNA]</scope>
    <source>
        <strain evidence="1 2">NCTC8284</strain>
    </source>
</reference>
<protein>
    <submittedName>
        <fullName evidence="1">Uncharacterized protein</fullName>
    </submittedName>
</protein>
<dbReference type="Proteomes" id="UP000278733">
    <property type="component" value="Chromosome"/>
</dbReference>
<dbReference type="EMBL" id="LR134405">
    <property type="protein sequence ID" value="VEH66015.1"/>
    <property type="molecule type" value="Genomic_DNA"/>
</dbReference>
<organism evidence="1 2">
    <name type="scientific">Rodentibacter pneumotropicus</name>
    <dbReference type="NCBI Taxonomy" id="758"/>
    <lineage>
        <taxon>Bacteria</taxon>
        <taxon>Pseudomonadati</taxon>
        <taxon>Pseudomonadota</taxon>
        <taxon>Gammaproteobacteria</taxon>
        <taxon>Pasteurellales</taxon>
        <taxon>Pasteurellaceae</taxon>
        <taxon>Rodentibacter</taxon>
    </lineage>
</organism>
<evidence type="ECO:0000313" key="1">
    <source>
        <dbReference type="EMBL" id="VEH66015.1"/>
    </source>
</evidence>
<accession>A0A3S4TU65</accession>
<sequence length="55" mass="6324">MLLLIILIYMDIRIENMLFLRATNGTFIHGVLAEGEYTIGSLKLMLTKPDIAKWK</sequence>
<dbReference type="AlphaFoldDB" id="A0A3S4TU65"/>
<proteinExistence type="predicted"/>
<gene>
    <name evidence="1" type="ORF">NCTC8284_01171</name>
</gene>
<name>A0A3S4TU65_9PAST</name>
<evidence type="ECO:0000313" key="2">
    <source>
        <dbReference type="Proteomes" id="UP000278733"/>
    </source>
</evidence>
<dbReference type="KEGG" id="rpne:NCTC8284_01171"/>